<dbReference type="Pfam" id="PF04082">
    <property type="entry name" value="Fungal_trans"/>
    <property type="match status" value="1"/>
</dbReference>
<comment type="subcellular location">
    <subcellularLocation>
        <location evidence="1">Nucleus</location>
    </subcellularLocation>
</comment>
<dbReference type="AlphaFoldDB" id="A0A3M7GSS1"/>
<comment type="caution">
    <text evidence="10">The sequence shown here is derived from an EMBL/GenBank/DDBJ whole genome shotgun (WGS) entry which is preliminary data.</text>
</comment>
<dbReference type="InterPro" id="IPR007219">
    <property type="entry name" value="XnlR_reg_dom"/>
</dbReference>
<feature type="domain" description="Xylanolytic transcriptional activator regulatory" evidence="9">
    <location>
        <begin position="90"/>
        <end position="163"/>
    </location>
</feature>
<organism evidence="10 11">
    <name type="scientific">Hortaea werneckii</name>
    <name type="common">Black yeast</name>
    <name type="synonym">Cladosporium werneckii</name>
    <dbReference type="NCBI Taxonomy" id="91943"/>
    <lineage>
        <taxon>Eukaryota</taxon>
        <taxon>Fungi</taxon>
        <taxon>Dikarya</taxon>
        <taxon>Ascomycota</taxon>
        <taxon>Pezizomycotina</taxon>
        <taxon>Dothideomycetes</taxon>
        <taxon>Dothideomycetidae</taxon>
        <taxon>Mycosphaerellales</taxon>
        <taxon>Teratosphaeriaceae</taxon>
        <taxon>Hortaea</taxon>
    </lineage>
</organism>
<evidence type="ECO:0000256" key="7">
    <source>
        <dbReference type="ARBA" id="ARBA00023242"/>
    </source>
</evidence>
<accession>A0A3M7GSS1</accession>
<sequence length="515" mass="58084">MRSQRALTAHGQDLMHAFTAKMPTRRLYAIGSRCLQLVGRSDVENSSSQGLFVRAMETLRDALKFTTLKSVAIVLLLAIHSMRSPSGTSTWHLSGLAIRQCLELGLHRTRKSNDQDLDNEQHRILMFWSVYIFERKTALVLGRPFALSDDDIELDLPANDCVELSMANDVDRPTNDEVSPATTLSFHRFHIQLYQIHGQIRRLLRHVRESVPSQSIHEVESLLNALDAWRHQMLETYSTEAQCVHDRSRRVRGLTEWYTSGRRGPTLYTGYQTTHPGRQRSIDVERSELLLEHHKAKRTLLQALMIEGRGHFPFSKVHFLACANASGQICQLYRRLHRLRSTPFTLRDLHAVFVAGFTLVYCIFSYPEVPPAESASDLGACSTVLYVITEQWPGAKRYRDAFEMVTEKLREYTANTQGDHHPSASAKTYSASIISSPPARNAPLATAEWYHTGSSTQPPFPSTPQTNPSAFEADGLVFPTAGPDLLELDTDDFQKLLADVGLDWFNDVPNNLGAQ</sequence>
<dbReference type="SMART" id="SM00906">
    <property type="entry name" value="Fungal_trans"/>
    <property type="match status" value="1"/>
</dbReference>
<keyword evidence="7" id="KW-0539">Nucleus</keyword>
<keyword evidence="3" id="KW-0862">Zinc</keyword>
<keyword evidence="2" id="KW-0479">Metal-binding</keyword>
<dbReference type="PANTHER" id="PTHR47782">
    <property type="entry name" value="ZN(II)2CYS6 TRANSCRIPTION FACTOR (EUROFUNG)-RELATED"/>
    <property type="match status" value="1"/>
</dbReference>
<dbReference type="VEuPathDB" id="FungiDB:BTJ68_11622"/>
<dbReference type="GO" id="GO:0000981">
    <property type="term" value="F:DNA-binding transcription factor activity, RNA polymerase II-specific"/>
    <property type="evidence" value="ECO:0007669"/>
    <property type="project" value="TreeGrafter"/>
</dbReference>
<feature type="region of interest" description="Disordered" evidence="8">
    <location>
        <begin position="451"/>
        <end position="472"/>
    </location>
</feature>
<dbReference type="PANTHER" id="PTHR47782:SF12">
    <property type="entry name" value="ZN(II)2CYS6 TRANSCRIPTION FACTOR (EUROFUNG)"/>
    <property type="match status" value="1"/>
</dbReference>
<dbReference type="GO" id="GO:0043565">
    <property type="term" value="F:sequence-specific DNA binding"/>
    <property type="evidence" value="ECO:0007669"/>
    <property type="project" value="TreeGrafter"/>
</dbReference>
<dbReference type="GO" id="GO:0005634">
    <property type="term" value="C:nucleus"/>
    <property type="evidence" value="ECO:0007669"/>
    <property type="project" value="UniProtKB-SubCell"/>
</dbReference>
<evidence type="ECO:0000256" key="3">
    <source>
        <dbReference type="ARBA" id="ARBA00022833"/>
    </source>
</evidence>
<evidence type="ECO:0000313" key="10">
    <source>
        <dbReference type="EMBL" id="RMZ03817.1"/>
    </source>
</evidence>
<dbReference type="CDD" id="cd12148">
    <property type="entry name" value="fungal_TF_MHR"/>
    <property type="match status" value="1"/>
</dbReference>
<dbReference type="EMBL" id="QWIS01000157">
    <property type="protein sequence ID" value="RMZ03817.1"/>
    <property type="molecule type" value="Genomic_DNA"/>
</dbReference>
<protein>
    <recommendedName>
        <fullName evidence="9">Xylanolytic transcriptional activator regulatory domain-containing protein</fullName>
    </recommendedName>
</protein>
<dbReference type="GO" id="GO:0006351">
    <property type="term" value="P:DNA-templated transcription"/>
    <property type="evidence" value="ECO:0007669"/>
    <property type="project" value="InterPro"/>
</dbReference>
<evidence type="ECO:0000256" key="5">
    <source>
        <dbReference type="ARBA" id="ARBA00023125"/>
    </source>
</evidence>
<evidence type="ECO:0000256" key="8">
    <source>
        <dbReference type="SAM" id="MobiDB-lite"/>
    </source>
</evidence>
<dbReference type="InterPro" id="IPR052202">
    <property type="entry name" value="Yeast_MetPath_Reg"/>
</dbReference>
<dbReference type="GO" id="GO:0045944">
    <property type="term" value="P:positive regulation of transcription by RNA polymerase II"/>
    <property type="evidence" value="ECO:0007669"/>
    <property type="project" value="TreeGrafter"/>
</dbReference>
<evidence type="ECO:0000259" key="9">
    <source>
        <dbReference type="SMART" id="SM00906"/>
    </source>
</evidence>
<feature type="compositionally biased region" description="Low complexity" evidence="8">
    <location>
        <begin position="452"/>
        <end position="469"/>
    </location>
</feature>
<evidence type="ECO:0000256" key="2">
    <source>
        <dbReference type="ARBA" id="ARBA00022723"/>
    </source>
</evidence>
<keyword evidence="5" id="KW-0238">DNA-binding</keyword>
<keyword evidence="6" id="KW-0804">Transcription</keyword>
<proteinExistence type="predicted"/>
<keyword evidence="4" id="KW-0805">Transcription regulation</keyword>
<name>A0A3M7GSS1_HORWE</name>
<evidence type="ECO:0000256" key="1">
    <source>
        <dbReference type="ARBA" id="ARBA00004123"/>
    </source>
</evidence>
<evidence type="ECO:0000313" key="11">
    <source>
        <dbReference type="Proteomes" id="UP000280598"/>
    </source>
</evidence>
<dbReference type="GO" id="GO:0008270">
    <property type="term" value="F:zinc ion binding"/>
    <property type="evidence" value="ECO:0007669"/>
    <property type="project" value="InterPro"/>
</dbReference>
<evidence type="ECO:0000256" key="4">
    <source>
        <dbReference type="ARBA" id="ARBA00023015"/>
    </source>
</evidence>
<gene>
    <name evidence="10" type="ORF">D0860_06658</name>
</gene>
<evidence type="ECO:0000256" key="6">
    <source>
        <dbReference type="ARBA" id="ARBA00023163"/>
    </source>
</evidence>
<reference evidence="10 11" key="1">
    <citation type="journal article" date="2018" name="BMC Genomics">
        <title>Genomic evidence for intraspecific hybridization in a clonal and extremely halotolerant yeast.</title>
        <authorList>
            <person name="Gostincar C."/>
            <person name="Stajich J.E."/>
            <person name="Zupancic J."/>
            <person name="Zalar P."/>
            <person name="Gunde-Cimerman N."/>
        </authorList>
    </citation>
    <scope>NUCLEOTIDE SEQUENCE [LARGE SCALE GENOMIC DNA]</scope>
    <source>
        <strain evidence="10 11">EXF-562</strain>
    </source>
</reference>
<dbReference type="Proteomes" id="UP000280598">
    <property type="component" value="Unassembled WGS sequence"/>
</dbReference>